<dbReference type="GO" id="GO:0016020">
    <property type="term" value="C:membrane"/>
    <property type="evidence" value="ECO:0007669"/>
    <property type="project" value="InterPro"/>
</dbReference>
<dbReference type="GO" id="GO:0006614">
    <property type="term" value="P:SRP-dependent cotranslational protein targeting to membrane"/>
    <property type="evidence" value="ECO:0007669"/>
    <property type="project" value="InterPro"/>
</dbReference>
<keyword evidence="4" id="KW-1185">Reference proteome</keyword>
<dbReference type="Pfam" id="PF07074">
    <property type="entry name" value="TRAP-gamma"/>
    <property type="match status" value="2"/>
</dbReference>
<evidence type="ECO:0000313" key="3">
    <source>
        <dbReference type="EMBL" id="CAF3645306.1"/>
    </source>
</evidence>
<dbReference type="Proteomes" id="UP000681722">
    <property type="component" value="Unassembled WGS sequence"/>
</dbReference>
<dbReference type="EMBL" id="CAJNOQ010000987">
    <property type="protein sequence ID" value="CAF0857603.1"/>
    <property type="molecule type" value="Genomic_DNA"/>
</dbReference>
<dbReference type="Proteomes" id="UP000663829">
    <property type="component" value="Unassembled WGS sequence"/>
</dbReference>
<gene>
    <name evidence="2" type="ORF">GPM918_LOCUS6413</name>
    <name evidence="3" type="ORF">SRO942_LOCUS6413</name>
</gene>
<feature type="transmembrane region" description="Helical" evidence="1">
    <location>
        <begin position="26"/>
        <end position="43"/>
    </location>
</feature>
<dbReference type="OrthoDB" id="10023240at2759"/>
<organism evidence="2 4">
    <name type="scientific">Didymodactylos carnosus</name>
    <dbReference type="NCBI Taxonomy" id="1234261"/>
    <lineage>
        <taxon>Eukaryota</taxon>
        <taxon>Metazoa</taxon>
        <taxon>Spiralia</taxon>
        <taxon>Gnathifera</taxon>
        <taxon>Rotifera</taxon>
        <taxon>Eurotatoria</taxon>
        <taxon>Bdelloidea</taxon>
        <taxon>Philodinida</taxon>
        <taxon>Philodinidae</taxon>
        <taxon>Didymodactylos</taxon>
    </lineage>
</organism>
<protein>
    <submittedName>
        <fullName evidence="2">Uncharacterized protein</fullName>
    </submittedName>
</protein>
<evidence type="ECO:0000313" key="2">
    <source>
        <dbReference type="EMBL" id="CAF0857603.1"/>
    </source>
</evidence>
<accession>A0A813WZ68</accession>
<evidence type="ECO:0000256" key="1">
    <source>
        <dbReference type="SAM" id="Phobius"/>
    </source>
</evidence>
<dbReference type="InterPro" id="IPR045860">
    <property type="entry name" value="Snake_toxin-like_sf"/>
</dbReference>
<keyword evidence="1" id="KW-0812">Transmembrane</keyword>
<name>A0A813WZ68_9BILA</name>
<reference evidence="2" key="1">
    <citation type="submission" date="2021-02" db="EMBL/GenBank/DDBJ databases">
        <authorList>
            <person name="Nowell W R."/>
        </authorList>
    </citation>
    <scope>NUCLEOTIDE SEQUENCE</scope>
</reference>
<comment type="caution">
    <text evidence="2">The sequence shown here is derived from an EMBL/GenBank/DDBJ whole genome shotgun (WGS) entry which is preliminary data.</text>
</comment>
<dbReference type="AlphaFoldDB" id="A0A813WZ68"/>
<keyword evidence="1" id="KW-0472">Membrane</keyword>
<feature type="transmembrane region" description="Helical" evidence="1">
    <location>
        <begin position="158"/>
        <end position="176"/>
    </location>
</feature>
<proteinExistence type="predicted"/>
<sequence length="178" mass="19287">MSNRTSSHDEDLLLQDFSRNVTTKSWALFFGNAAIVSAIPLIAQKREEAVGREISRLFANDKSANKKEKDDRVLMLFGPTDTANTCYSCNPCGDSFNPSVATPVATGSSSDYCRKTVTGSLVVKDSTSSCTTTAIFGSGIYCCSTDLCNGGNSIQKQIPLFVLTGIFFITFIYENLVN</sequence>
<keyword evidence="1" id="KW-1133">Transmembrane helix</keyword>
<dbReference type="EMBL" id="CAJOBC010000987">
    <property type="protein sequence ID" value="CAF3645306.1"/>
    <property type="molecule type" value="Genomic_DNA"/>
</dbReference>
<dbReference type="SUPFAM" id="SSF57302">
    <property type="entry name" value="Snake toxin-like"/>
    <property type="match status" value="1"/>
</dbReference>
<dbReference type="InterPro" id="IPR009779">
    <property type="entry name" value="SSR3"/>
</dbReference>
<evidence type="ECO:0000313" key="4">
    <source>
        <dbReference type="Proteomes" id="UP000663829"/>
    </source>
</evidence>